<evidence type="ECO:0000256" key="1">
    <source>
        <dbReference type="ARBA" id="ARBA00022448"/>
    </source>
</evidence>
<dbReference type="OrthoDB" id="9811036at2"/>
<feature type="domain" description="Thioredoxin" evidence="7">
    <location>
        <begin position="8"/>
        <end position="128"/>
    </location>
</feature>
<keyword evidence="5" id="KW-0175">Coiled coil</keyword>
<keyword evidence="3" id="KW-1015">Disulfide bond</keyword>
<dbReference type="PANTHER" id="PTHR45663:SF11">
    <property type="entry name" value="GEO12009P1"/>
    <property type="match status" value="1"/>
</dbReference>
<feature type="chain" id="PRO_5022167434" evidence="6">
    <location>
        <begin position="20"/>
        <end position="284"/>
    </location>
</feature>
<protein>
    <submittedName>
        <fullName evidence="8">Thioredoxin family protein</fullName>
    </submittedName>
</protein>
<keyword evidence="6" id="KW-0732">Signal</keyword>
<keyword evidence="2" id="KW-0249">Electron transport</keyword>
<name>A0A550I363_9FLAO</name>
<evidence type="ECO:0000256" key="5">
    <source>
        <dbReference type="SAM" id="Coils"/>
    </source>
</evidence>
<evidence type="ECO:0000256" key="6">
    <source>
        <dbReference type="SAM" id="SignalP"/>
    </source>
</evidence>
<dbReference type="GO" id="GO:0015035">
    <property type="term" value="F:protein-disulfide reductase activity"/>
    <property type="evidence" value="ECO:0007669"/>
    <property type="project" value="TreeGrafter"/>
</dbReference>
<dbReference type="Pfam" id="PF13899">
    <property type="entry name" value="Thioredoxin_7"/>
    <property type="match status" value="1"/>
</dbReference>
<dbReference type="InterPro" id="IPR017937">
    <property type="entry name" value="Thioredoxin_CS"/>
</dbReference>
<reference evidence="8 9" key="1">
    <citation type="submission" date="2019-06" db="EMBL/GenBank/DDBJ databases">
        <title>Gramella sabulilitoris sp. nov., isolated from a marine sand.</title>
        <authorList>
            <person name="Yoon J.-H."/>
        </authorList>
    </citation>
    <scope>NUCLEOTIDE SEQUENCE [LARGE SCALE GENOMIC DNA]</scope>
    <source>
        <strain evidence="8 9">HSMS-1</strain>
    </source>
</reference>
<feature type="signal peptide" evidence="6">
    <location>
        <begin position="1"/>
        <end position="19"/>
    </location>
</feature>
<proteinExistence type="predicted"/>
<evidence type="ECO:0000256" key="2">
    <source>
        <dbReference type="ARBA" id="ARBA00022982"/>
    </source>
</evidence>
<dbReference type="GO" id="GO:0005829">
    <property type="term" value="C:cytosol"/>
    <property type="evidence" value="ECO:0007669"/>
    <property type="project" value="TreeGrafter"/>
</dbReference>
<accession>A0A550I363</accession>
<dbReference type="CDD" id="cd02947">
    <property type="entry name" value="TRX_family"/>
    <property type="match status" value="1"/>
</dbReference>
<comment type="caution">
    <text evidence="8">The sequence shown here is derived from an EMBL/GenBank/DDBJ whole genome shotgun (WGS) entry which is preliminary data.</text>
</comment>
<dbReference type="PROSITE" id="PS51352">
    <property type="entry name" value="THIOREDOXIN_2"/>
    <property type="match status" value="1"/>
</dbReference>
<dbReference type="PROSITE" id="PS00194">
    <property type="entry name" value="THIOREDOXIN_1"/>
    <property type="match status" value="1"/>
</dbReference>
<dbReference type="EMBL" id="VHSF01000002">
    <property type="protein sequence ID" value="TRO65424.1"/>
    <property type="molecule type" value="Genomic_DNA"/>
</dbReference>
<evidence type="ECO:0000313" key="8">
    <source>
        <dbReference type="EMBL" id="TRO65424.1"/>
    </source>
</evidence>
<evidence type="ECO:0000313" key="9">
    <source>
        <dbReference type="Proteomes" id="UP000315131"/>
    </source>
</evidence>
<dbReference type="InterPro" id="IPR013766">
    <property type="entry name" value="Thioredoxin_domain"/>
</dbReference>
<evidence type="ECO:0000256" key="3">
    <source>
        <dbReference type="ARBA" id="ARBA00023157"/>
    </source>
</evidence>
<sequence length="284" mass="33712">MTVKKLFLLLFLSTPNLYATNWYTDLVTAQKVAIASNKLILVDFWANWCGPCKKMDRDVWSEEEVKDVLANYVPLRVDFDTQRQLVNEYGVRGIPYVVIMDANGKVLHNNLGYTDKMQTLRILEKYRLNTSFMQLETAYFNRQPSYSTALRLAQKYLDFSLYLEDPEVRHTVLALAKEYLSETEDLLDSKQSNYNMMEQKIKLLEANVDLYEGNYRKVGRFLEKKIDEEDLRKYNWGIYCFLNYCLFKEEGDEENIQKWKNEMNQLKNPEVYWTRYSKLVASKD</sequence>
<dbReference type="InterPro" id="IPR036249">
    <property type="entry name" value="Thioredoxin-like_sf"/>
</dbReference>
<dbReference type="Gene3D" id="3.40.30.10">
    <property type="entry name" value="Glutaredoxin"/>
    <property type="match status" value="1"/>
</dbReference>
<feature type="coiled-coil region" evidence="5">
    <location>
        <begin position="180"/>
        <end position="214"/>
    </location>
</feature>
<gene>
    <name evidence="8" type="ORF">FGM01_08450</name>
</gene>
<keyword evidence="4" id="KW-0676">Redox-active center</keyword>
<dbReference type="GO" id="GO:0045454">
    <property type="term" value="P:cell redox homeostasis"/>
    <property type="evidence" value="ECO:0007669"/>
    <property type="project" value="TreeGrafter"/>
</dbReference>
<dbReference type="PANTHER" id="PTHR45663">
    <property type="entry name" value="GEO12009P1"/>
    <property type="match status" value="1"/>
</dbReference>
<dbReference type="AlphaFoldDB" id="A0A550I363"/>
<evidence type="ECO:0000256" key="4">
    <source>
        <dbReference type="ARBA" id="ARBA00023284"/>
    </source>
</evidence>
<keyword evidence="1" id="KW-0813">Transport</keyword>
<organism evidence="8 9">
    <name type="scientific">Christiangramia sabulilitoris</name>
    <dbReference type="NCBI Taxonomy" id="2583991"/>
    <lineage>
        <taxon>Bacteria</taxon>
        <taxon>Pseudomonadati</taxon>
        <taxon>Bacteroidota</taxon>
        <taxon>Flavobacteriia</taxon>
        <taxon>Flavobacteriales</taxon>
        <taxon>Flavobacteriaceae</taxon>
        <taxon>Christiangramia</taxon>
    </lineage>
</organism>
<dbReference type="Proteomes" id="UP000315131">
    <property type="component" value="Unassembled WGS sequence"/>
</dbReference>
<evidence type="ECO:0000259" key="7">
    <source>
        <dbReference type="PROSITE" id="PS51352"/>
    </source>
</evidence>
<dbReference type="SUPFAM" id="SSF52833">
    <property type="entry name" value="Thioredoxin-like"/>
    <property type="match status" value="1"/>
</dbReference>
<keyword evidence="9" id="KW-1185">Reference proteome</keyword>